<dbReference type="PANTHER" id="PTHR33873">
    <property type="entry name" value="TRANSCRIPTION FACTOR VOZ1"/>
    <property type="match status" value="1"/>
</dbReference>
<reference evidence="1" key="1">
    <citation type="journal article" date="2020" name="bioRxiv">
        <title>Hybrid origin of Populus tomentosa Carr. identified through genome sequencing and phylogenomic analysis.</title>
        <authorList>
            <person name="An X."/>
            <person name="Gao K."/>
            <person name="Chen Z."/>
            <person name="Li J."/>
            <person name="Yang X."/>
            <person name="Yang X."/>
            <person name="Zhou J."/>
            <person name="Guo T."/>
            <person name="Zhao T."/>
            <person name="Huang S."/>
            <person name="Miao D."/>
            <person name="Khan W.U."/>
            <person name="Rao P."/>
            <person name="Ye M."/>
            <person name="Lei B."/>
            <person name="Liao W."/>
            <person name="Wang J."/>
            <person name="Ji L."/>
            <person name="Li Y."/>
            <person name="Guo B."/>
            <person name="Mustafa N.S."/>
            <person name="Li S."/>
            <person name="Yun Q."/>
            <person name="Keller S.R."/>
            <person name="Mao J."/>
            <person name="Zhang R."/>
            <person name="Strauss S.H."/>
        </authorList>
    </citation>
    <scope>NUCLEOTIDE SEQUENCE</scope>
    <source>
        <strain evidence="1">GM15</strain>
        <tissue evidence="1">Leaf</tissue>
    </source>
</reference>
<dbReference type="AlphaFoldDB" id="A0A8X8BZY2"/>
<dbReference type="GO" id="GO:0045893">
    <property type="term" value="P:positive regulation of DNA-templated transcription"/>
    <property type="evidence" value="ECO:0007669"/>
    <property type="project" value="TreeGrafter"/>
</dbReference>
<dbReference type="GO" id="GO:0043565">
    <property type="term" value="F:sequence-specific DNA binding"/>
    <property type="evidence" value="ECO:0007669"/>
    <property type="project" value="TreeGrafter"/>
</dbReference>
<evidence type="ECO:0000313" key="1">
    <source>
        <dbReference type="EMBL" id="KAG6737944.1"/>
    </source>
</evidence>
<keyword evidence="2" id="KW-1185">Reference proteome</keyword>
<evidence type="ECO:0000313" key="2">
    <source>
        <dbReference type="Proteomes" id="UP000886885"/>
    </source>
</evidence>
<dbReference type="InterPro" id="IPR039277">
    <property type="entry name" value="VOZ1/VOZ2"/>
</dbReference>
<dbReference type="PANTHER" id="PTHR33873:SF15">
    <property type="entry name" value="TRANSCRIPTION FACTOR VOZ2"/>
    <property type="match status" value="1"/>
</dbReference>
<dbReference type="GO" id="GO:0048578">
    <property type="term" value="P:positive regulation of long-day photoperiodism, flowering"/>
    <property type="evidence" value="ECO:0007669"/>
    <property type="project" value="InterPro"/>
</dbReference>
<comment type="caution">
    <text evidence="1">The sequence shown here is derived from an EMBL/GenBank/DDBJ whole genome shotgun (WGS) entry which is preliminary data.</text>
</comment>
<dbReference type="Proteomes" id="UP000886885">
    <property type="component" value="Chromosome 19D"/>
</dbReference>
<gene>
    <name evidence="1" type="ORF">POTOM_059476</name>
</gene>
<dbReference type="EMBL" id="JAAWWB010000038">
    <property type="protein sequence ID" value="KAG6737944.1"/>
    <property type="molecule type" value="Genomic_DNA"/>
</dbReference>
<protein>
    <submittedName>
        <fullName evidence="1">Uncharacterized protein</fullName>
    </submittedName>
</protein>
<name>A0A8X8BZY2_POPTO</name>
<dbReference type="OrthoDB" id="1736469at2759"/>
<organism evidence="1 2">
    <name type="scientific">Populus tomentosa</name>
    <name type="common">Chinese white poplar</name>
    <dbReference type="NCBI Taxonomy" id="118781"/>
    <lineage>
        <taxon>Eukaryota</taxon>
        <taxon>Viridiplantae</taxon>
        <taxon>Streptophyta</taxon>
        <taxon>Embryophyta</taxon>
        <taxon>Tracheophyta</taxon>
        <taxon>Spermatophyta</taxon>
        <taxon>Magnoliopsida</taxon>
        <taxon>eudicotyledons</taxon>
        <taxon>Gunneridae</taxon>
        <taxon>Pentapetalae</taxon>
        <taxon>rosids</taxon>
        <taxon>fabids</taxon>
        <taxon>Malpighiales</taxon>
        <taxon>Salicaceae</taxon>
        <taxon>Saliceae</taxon>
        <taxon>Populus</taxon>
    </lineage>
</organism>
<proteinExistence type="predicted"/>
<sequence length="152" mass="17196">MQKGGKSKCASTSHHLLMDNAKNRLNDLEERFFNIQAARKEGRNNDVALLEEQVCQSLREWKAELDVPSPANSLLVSIFHLLTDISLGSFSEDIGRLLQLYEEEDDATSPLTMQSVLKPETQPEPNFQNLNLGNLTTFQDVRSYLGIIIMLF</sequence>
<accession>A0A8X8BZY2</accession>
<dbReference type="GO" id="GO:0005634">
    <property type="term" value="C:nucleus"/>
    <property type="evidence" value="ECO:0007669"/>
    <property type="project" value="TreeGrafter"/>
</dbReference>